<proteinExistence type="predicted"/>
<dbReference type="SUPFAM" id="SSF53756">
    <property type="entry name" value="UDP-Glycosyltransferase/glycogen phosphorylase"/>
    <property type="match status" value="1"/>
</dbReference>
<dbReference type="AlphaFoldDB" id="A0AAN4N1L3"/>
<dbReference type="EMBL" id="JGEA01000015">
    <property type="protein sequence ID" value="EYA15568.1"/>
    <property type="molecule type" value="Genomic_DNA"/>
</dbReference>
<dbReference type="RefSeq" id="WP_009291713.1">
    <property type="nucleotide sequence ID" value="NZ_JGEA01000015.1"/>
</dbReference>
<dbReference type="PANTHER" id="PTHR46401:SF2">
    <property type="entry name" value="GLYCOSYLTRANSFERASE WBBK-RELATED"/>
    <property type="match status" value="1"/>
</dbReference>
<evidence type="ECO:0000256" key="1">
    <source>
        <dbReference type="ARBA" id="ARBA00022679"/>
    </source>
</evidence>
<feature type="domain" description="Glycosyl transferase family 1" evidence="2">
    <location>
        <begin position="217"/>
        <end position="366"/>
    </location>
</feature>
<reference evidence="3 4" key="1">
    <citation type="submission" date="2014-02" db="EMBL/GenBank/DDBJ databases">
        <authorList>
            <person name="Sears C."/>
            <person name="Carroll K."/>
            <person name="Sack B.R."/>
            <person name="Qadri F."/>
            <person name="Myers L.L."/>
            <person name="Chung G.-T."/>
            <person name="Escheverria P."/>
            <person name="Fraser C.M."/>
            <person name="Sadzewicz L."/>
            <person name="Shefchek K.A."/>
            <person name="Tallon L."/>
            <person name="Das S.P."/>
            <person name="Daugherty S."/>
            <person name="Mongodin E.F."/>
        </authorList>
    </citation>
    <scope>NUCLEOTIDE SEQUENCE [LARGE SCALE GENOMIC DNA]</scope>
    <source>
        <strain evidence="3 4">1007-1-F #10</strain>
    </source>
</reference>
<dbReference type="GO" id="GO:0009103">
    <property type="term" value="P:lipopolysaccharide biosynthetic process"/>
    <property type="evidence" value="ECO:0007669"/>
    <property type="project" value="TreeGrafter"/>
</dbReference>
<dbReference type="Proteomes" id="UP000022433">
    <property type="component" value="Unassembled WGS sequence"/>
</dbReference>
<comment type="caution">
    <text evidence="3">The sequence shown here is derived from an EMBL/GenBank/DDBJ whole genome shotgun (WGS) entry which is preliminary data.</text>
</comment>
<keyword evidence="1 3" id="KW-0808">Transferase</keyword>
<dbReference type="GO" id="GO:0016757">
    <property type="term" value="F:glycosyltransferase activity"/>
    <property type="evidence" value="ECO:0007669"/>
    <property type="project" value="InterPro"/>
</dbReference>
<evidence type="ECO:0000259" key="2">
    <source>
        <dbReference type="Pfam" id="PF00534"/>
    </source>
</evidence>
<evidence type="ECO:0000313" key="3">
    <source>
        <dbReference type="EMBL" id="EYA15568.1"/>
    </source>
</evidence>
<protein>
    <submittedName>
        <fullName evidence="3">Glycosyl transferases group 1 family protein</fullName>
    </submittedName>
</protein>
<accession>A0AAN4N1L3</accession>
<evidence type="ECO:0000313" key="4">
    <source>
        <dbReference type="Proteomes" id="UP000022433"/>
    </source>
</evidence>
<gene>
    <name evidence="3" type="ORF">M104_1238</name>
</gene>
<dbReference type="Gene3D" id="3.40.50.2000">
    <property type="entry name" value="Glycogen Phosphorylase B"/>
    <property type="match status" value="2"/>
</dbReference>
<dbReference type="PANTHER" id="PTHR46401">
    <property type="entry name" value="GLYCOSYLTRANSFERASE WBBK-RELATED"/>
    <property type="match status" value="1"/>
</dbReference>
<organism evidence="3 4">
    <name type="scientific">Bacteroides fragilis str. 1007-1-F #10</name>
    <dbReference type="NCBI Taxonomy" id="1339295"/>
    <lineage>
        <taxon>Bacteria</taxon>
        <taxon>Pseudomonadati</taxon>
        <taxon>Bacteroidota</taxon>
        <taxon>Bacteroidia</taxon>
        <taxon>Bacteroidales</taxon>
        <taxon>Bacteroidaceae</taxon>
        <taxon>Bacteroides</taxon>
    </lineage>
</organism>
<dbReference type="InterPro" id="IPR001296">
    <property type="entry name" value="Glyco_trans_1"/>
</dbReference>
<name>A0AAN4N1L3_BACFG</name>
<dbReference type="Pfam" id="PF00534">
    <property type="entry name" value="Glycos_transf_1"/>
    <property type="match status" value="1"/>
</dbReference>
<sequence>MNKTIVYIGGFELPDKNAAAQRVISNAKIFRKLGYHVIFVGIDKYMADDVEFEDTKLEFEGFIYYRVKYPCSIFQWVKYLSDVSFLYSLKQFSPLFIIAYNYPALALNKLRKWGLCNGIYILSDCTEWYSPQGSLLFKFIKGADTWLRMKIIHPKLDGLIVISRYLYNYYKDKNTNIIELPPLVDLKQGKWKISQKYMNNERVSLIYAGSPGSGNKDRLDLIVAALYDIQKEYKIDFKFLIIGLTSEEYSQLYKVDLPKDILSYIEFKGKISHLEVLEYICKSDFQIFIRDNNRPNMAGFPTKFVEAISCGTPVLTNSYSNLYSYLDQGKNGFILNIVTKEALIDSLLIPLRLTREQRNNLKKECRQYTNFDFRNYLTLVDSFLLNIVK</sequence>